<gene>
    <name evidence="8" type="primary">gadC_1</name>
    <name evidence="8" type="ORF">VHP8226_00925</name>
</gene>
<dbReference type="Gene3D" id="1.20.1740.10">
    <property type="entry name" value="Amino acid/polyamine transporter I"/>
    <property type="match status" value="1"/>
</dbReference>
<feature type="transmembrane region" description="Helical" evidence="7">
    <location>
        <begin position="397"/>
        <end position="416"/>
    </location>
</feature>
<feature type="transmembrane region" description="Helical" evidence="7">
    <location>
        <begin position="271"/>
        <end position="289"/>
    </location>
</feature>
<comment type="subcellular location">
    <subcellularLocation>
        <location evidence="1">Cell membrane</location>
        <topology evidence="1">Multi-pass membrane protein</topology>
    </subcellularLocation>
</comment>
<dbReference type="Pfam" id="PF13520">
    <property type="entry name" value="AA_permease_2"/>
    <property type="match status" value="1"/>
</dbReference>
<protein>
    <submittedName>
        <fullName evidence="8">Glutamate/gamma-aminobutyrate antiporter</fullName>
    </submittedName>
</protein>
<evidence type="ECO:0000256" key="3">
    <source>
        <dbReference type="ARBA" id="ARBA00022475"/>
    </source>
</evidence>
<proteinExistence type="predicted"/>
<dbReference type="PANTHER" id="PTHR42770:SF15">
    <property type="entry name" value="GLUTAMATE_GAMMA-AMINOBUTYRATE ANTIPORTER-RELATED"/>
    <property type="match status" value="1"/>
</dbReference>
<evidence type="ECO:0000256" key="5">
    <source>
        <dbReference type="ARBA" id="ARBA00022989"/>
    </source>
</evidence>
<dbReference type="Proteomes" id="UP000838160">
    <property type="component" value="Unassembled WGS sequence"/>
</dbReference>
<evidence type="ECO:0000313" key="8">
    <source>
        <dbReference type="EMBL" id="CAH0525338.1"/>
    </source>
</evidence>
<evidence type="ECO:0000256" key="4">
    <source>
        <dbReference type="ARBA" id="ARBA00022692"/>
    </source>
</evidence>
<keyword evidence="4 7" id="KW-0812">Transmembrane</keyword>
<feature type="transmembrane region" description="Helical" evidence="7">
    <location>
        <begin position="350"/>
        <end position="376"/>
    </location>
</feature>
<dbReference type="PANTHER" id="PTHR42770">
    <property type="entry name" value="AMINO ACID TRANSPORTER-RELATED"/>
    <property type="match status" value="1"/>
</dbReference>
<feature type="transmembrane region" description="Helical" evidence="7">
    <location>
        <begin position="221"/>
        <end position="244"/>
    </location>
</feature>
<feature type="transmembrane region" description="Helical" evidence="7">
    <location>
        <begin position="323"/>
        <end position="344"/>
    </location>
</feature>
<keyword evidence="6 7" id="KW-0472">Membrane</keyword>
<keyword evidence="2" id="KW-0813">Transport</keyword>
<reference evidence="8" key="1">
    <citation type="submission" date="2021-12" db="EMBL/GenBank/DDBJ databases">
        <authorList>
            <person name="Rodrigo-Torres L."/>
            <person name="Arahal R. D."/>
            <person name="Lucena T."/>
        </authorList>
    </citation>
    <scope>NUCLEOTIDE SEQUENCE</scope>
    <source>
        <strain evidence="8">CECT 8226</strain>
    </source>
</reference>
<organism evidence="8 9">
    <name type="scientific">Vibrio hippocampi</name>
    <dbReference type="NCBI Taxonomy" id="654686"/>
    <lineage>
        <taxon>Bacteria</taxon>
        <taxon>Pseudomonadati</taxon>
        <taxon>Pseudomonadota</taxon>
        <taxon>Gammaproteobacteria</taxon>
        <taxon>Vibrionales</taxon>
        <taxon>Vibrionaceae</taxon>
        <taxon>Vibrio</taxon>
    </lineage>
</organism>
<dbReference type="InterPro" id="IPR002293">
    <property type="entry name" value="AA/rel_permease1"/>
</dbReference>
<keyword evidence="9" id="KW-1185">Reference proteome</keyword>
<keyword evidence="3" id="KW-1003">Cell membrane</keyword>
<evidence type="ECO:0000256" key="2">
    <source>
        <dbReference type="ARBA" id="ARBA00022448"/>
    </source>
</evidence>
<feature type="transmembrane region" description="Helical" evidence="7">
    <location>
        <begin position="84"/>
        <end position="110"/>
    </location>
</feature>
<dbReference type="InterPro" id="IPR050367">
    <property type="entry name" value="APC_superfamily"/>
</dbReference>
<dbReference type="PIRSF" id="PIRSF006060">
    <property type="entry name" value="AA_transporter"/>
    <property type="match status" value="1"/>
</dbReference>
<evidence type="ECO:0000256" key="6">
    <source>
        <dbReference type="ARBA" id="ARBA00023136"/>
    </source>
</evidence>
<keyword evidence="5 7" id="KW-1133">Transmembrane helix</keyword>
<feature type="transmembrane region" description="Helical" evidence="7">
    <location>
        <begin position="116"/>
        <end position="135"/>
    </location>
</feature>
<feature type="transmembrane region" description="Helical" evidence="7">
    <location>
        <begin position="38"/>
        <end position="63"/>
    </location>
</feature>
<evidence type="ECO:0000256" key="7">
    <source>
        <dbReference type="SAM" id="Phobius"/>
    </source>
</evidence>
<evidence type="ECO:0000313" key="9">
    <source>
        <dbReference type="Proteomes" id="UP000838160"/>
    </source>
</evidence>
<feature type="transmembrane region" description="Helical" evidence="7">
    <location>
        <begin position="428"/>
        <end position="448"/>
    </location>
</feature>
<evidence type="ECO:0000256" key="1">
    <source>
        <dbReference type="ARBA" id="ARBA00004651"/>
    </source>
</evidence>
<accession>A0ABM8ZFG1</accession>
<sequence>MTDKKMGITPLALFSLCAVLVVDTLTASASIGVSSLGWWALILVIFVIPYGLITSELSAAYPGEGGIYDWVKRAFGSSWAIRTTWFYWINVGLWMPAVYILFAGMFAELFFPDLSLAAQVVICVALTWGTVWVCNISTDIGVMITNFCAVLKVVVISVLGVGGFIYAAQNGVANEFSLANMAPSFDSGAAFLPALVFNLMGFELVATMTRDMKDVKQMPKVVFLAIGITALLYIVGTLGILLALPVEQVGLVSGIVDTLKVLFGDGPFGQFMIYALGIVTLVTFVGNMVSWTMGSSRAAAQSAKEGELPAIVAKTSSKHGTPVGANIITGLVSTSVILTYALFASSNDELFWSMFAFSSCVFLMPYLFMFPAYLSLRIKDSATERPFKVPGSLAVQKALTVLCFLVILQAVVLFILPDIIFGTVDWQYTLPILIGVSITIAIGEFLLLRAKLQTLPSGKTEVA</sequence>
<feature type="transmembrane region" description="Helical" evidence="7">
    <location>
        <begin position="147"/>
        <end position="168"/>
    </location>
</feature>
<dbReference type="RefSeq" id="WP_237483942.1">
    <property type="nucleotide sequence ID" value="NZ_CAKLCM010000002.1"/>
</dbReference>
<name>A0ABM8ZFG1_9VIBR</name>
<feature type="transmembrane region" description="Helical" evidence="7">
    <location>
        <begin position="188"/>
        <end position="209"/>
    </location>
</feature>
<dbReference type="EMBL" id="CAKLCM010000002">
    <property type="protein sequence ID" value="CAH0525338.1"/>
    <property type="molecule type" value="Genomic_DNA"/>
</dbReference>
<comment type="caution">
    <text evidence="8">The sequence shown here is derived from an EMBL/GenBank/DDBJ whole genome shotgun (WGS) entry which is preliminary data.</text>
</comment>